<evidence type="ECO:0000256" key="3">
    <source>
        <dbReference type="SAM" id="MobiDB-lite"/>
    </source>
</evidence>
<dbReference type="GO" id="GO:0090090">
    <property type="term" value="P:negative regulation of canonical Wnt signaling pathway"/>
    <property type="evidence" value="ECO:0007669"/>
    <property type="project" value="TreeGrafter"/>
</dbReference>
<feature type="compositionally biased region" description="Low complexity" evidence="3">
    <location>
        <begin position="532"/>
        <end position="549"/>
    </location>
</feature>
<dbReference type="CTD" id="100000890"/>
<dbReference type="AlphaFoldDB" id="A0A6J2UP56"/>
<keyword evidence="4" id="KW-1185">Reference proteome</keyword>
<dbReference type="InParanoid" id="A0A6J2UP56"/>
<evidence type="ECO:0000313" key="5">
    <source>
        <dbReference type="RefSeq" id="XP_030621062.1"/>
    </source>
</evidence>
<feature type="region of interest" description="Disordered" evidence="3">
    <location>
        <begin position="148"/>
        <end position="169"/>
    </location>
</feature>
<evidence type="ECO:0000313" key="4">
    <source>
        <dbReference type="Proteomes" id="UP000504632"/>
    </source>
</evidence>
<dbReference type="GO" id="GO:0005737">
    <property type="term" value="C:cytoplasm"/>
    <property type="evidence" value="ECO:0007669"/>
    <property type="project" value="TreeGrafter"/>
</dbReference>
<feature type="region of interest" description="Disordered" evidence="3">
    <location>
        <begin position="385"/>
        <end position="434"/>
    </location>
</feature>
<feature type="region of interest" description="Disordered" evidence="3">
    <location>
        <begin position="333"/>
        <end position="362"/>
    </location>
</feature>
<evidence type="ECO:0000256" key="1">
    <source>
        <dbReference type="ARBA" id="ARBA00010807"/>
    </source>
</evidence>
<comment type="similarity">
    <text evidence="1">Belongs to the dapper family.</text>
</comment>
<reference evidence="5" key="1">
    <citation type="submission" date="2025-08" db="UniProtKB">
        <authorList>
            <consortium name="RefSeq"/>
        </authorList>
    </citation>
    <scope>IDENTIFICATION</scope>
</reference>
<gene>
    <name evidence="5" type="primary">dact3b</name>
</gene>
<protein>
    <submittedName>
        <fullName evidence="5">Dapper 1-B</fullName>
    </submittedName>
</protein>
<dbReference type="InterPro" id="IPR024843">
    <property type="entry name" value="Dapper"/>
</dbReference>
<proteinExistence type="inferred from homology"/>
<evidence type="ECO:0000256" key="2">
    <source>
        <dbReference type="ARBA" id="ARBA00023054"/>
    </source>
</evidence>
<organism evidence="4 5">
    <name type="scientific">Chanos chanos</name>
    <name type="common">Milkfish</name>
    <name type="synonym">Mugil chanos</name>
    <dbReference type="NCBI Taxonomy" id="29144"/>
    <lineage>
        <taxon>Eukaryota</taxon>
        <taxon>Metazoa</taxon>
        <taxon>Chordata</taxon>
        <taxon>Craniata</taxon>
        <taxon>Vertebrata</taxon>
        <taxon>Euteleostomi</taxon>
        <taxon>Actinopterygii</taxon>
        <taxon>Neopterygii</taxon>
        <taxon>Teleostei</taxon>
        <taxon>Ostariophysi</taxon>
        <taxon>Gonorynchiformes</taxon>
        <taxon>Chanidae</taxon>
        <taxon>Chanos</taxon>
    </lineage>
</organism>
<name>A0A6J2UP56_CHACN</name>
<feature type="compositionally biased region" description="Polar residues" evidence="3">
    <location>
        <begin position="412"/>
        <end position="432"/>
    </location>
</feature>
<feature type="region of interest" description="Disordered" evidence="3">
    <location>
        <begin position="509"/>
        <end position="563"/>
    </location>
</feature>
<dbReference type="PANTHER" id="PTHR15919">
    <property type="entry name" value="DAPPER-RELATED"/>
    <property type="match status" value="1"/>
</dbReference>
<accession>A0A6J2UP56</accession>
<dbReference type="Proteomes" id="UP000504632">
    <property type="component" value="Chromosome 2"/>
</dbReference>
<dbReference type="GeneID" id="115804696"/>
<keyword evidence="2" id="KW-0175">Coiled coil</keyword>
<sequence>MTGIKDRLQASLTWLCELELLKQRQESLVLCALSLGDTVPGCTVWGDLQLSRSAHSREQEDLTLRRQLNRLQGAPRGLMLALQQQLSELRLDTEVTYNQNPEEDIDSPLSSGFYEQSESLSPSAYSCSSQYLGLTGHRPRSVDAYMLDWEGDTEPPPRSTLPRSFSAPYSSLEGIAEGTEEEEDGEDGQEDEELKITQEAEEHFRSEGIRGPTMEENEDVTEEDIQQALRVEAYILGLLQRRALRSTHSSSPAVDPAAVPWHNSHIYEPCVPNHYNPPPDHPDWQTWAAENGPNGEEYQDPEMYYTPMLNSQSEPPSLSCEEPETSLELEYYGAPDPCVSSSETDSPQHHHSHYRRPDPPGINSLPKYIHTCRAHTCTLLHSVQEDSDQRWTPLSSEQALPNSMPRKFQMEQWASTSETHQRQTSRSQSEDSLWSRGSRGILLKHRYYTVDRGMGCHHGNHSHLHSSGQRRWSSSADLSQEEVESVLRWEPTAFGHTHLPYRTHVHTLPQYTGQNGRAGQGSIIEPTPGNGSDSSLSEAYSPASSSLSSDSDESSGLVWPQQLPPCLAPSSASSNLPPNSGVKIKASHALKKKIMRFRSGSLKMMTTV</sequence>
<dbReference type="RefSeq" id="XP_030621062.1">
    <property type="nucleotide sequence ID" value="XM_030765202.1"/>
</dbReference>
<dbReference type="OrthoDB" id="9886203at2759"/>
<dbReference type="PANTHER" id="PTHR15919:SF1">
    <property type="entry name" value="DAPPER HOMOLOG 3"/>
    <property type="match status" value="1"/>
</dbReference>
<feature type="compositionally biased region" description="Polar residues" evidence="3">
    <location>
        <begin position="390"/>
        <end position="401"/>
    </location>
</feature>
<dbReference type="Pfam" id="PF15268">
    <property type="entry name" value="Dapper"/>
    <property type="match status" value="2"/>
</dbReference>